<protein>
    <submittedName>
        <fullName evidence="1">Uncharacterized protein</fullName>
    </submittedName>
</protein>
<evidence type="ECO:0000313" key="2">
    <source>
        <dbReference type="Proteomes" id="UP001341840"/>
    </source>
</evidence>
<keyword evidence="2" id="KW-1185">Reference proteome</keyword>
<accession>A0ABU6WNB6</accession>
<dbReference type="Proteomes" id="UP001341840">
    <property type="component" value="Unassembled WGS sequence"/>
</dbReference>
<gene>
    <name evidence="1" type="ORF">PIB30_060297</name>
</gene>
<sequence length="153" mass="16961">MSFQSMLNNKNFRDAITSNNNIVDINQLSDTVNRLQETATLVGLGNETRWDVHIDFLFKIVVEEGVVNVQLLNWPTTNGGQSQNNADGGRFDNGREGLNLTVRAIFELVDRFTTNGLDGGWALCQKPIFIELKSETSSSSMASRQCLCVSTSQ</sequence>
<comment type="caution">
    <text evidence="1">The sequence shown here is derived from an EMBL/GenBank/DDBJ whole genome shotgun (WGS) entry which is preliminary data.</text>
</comment>
<reference evidence="1 2" key="1">
    <citation type="journal article" date="2023" name="Plants (Basel)">
        <title>Bridging the Gap: Combining Genomics and Transcriptomics Approaches to Understand Stylosanthes scabra, an Orphan Legume from the Brazilian Caatinga.</title>
        <authorList>
            <person name="Ferreira-Neto J.R.C."/>
            <person name="da Silva M.D."/>
            <person name="Binneck E."/>
            <person name="de Melo N.F."/>
            <person name="da Silva R.H."/>
            <person name="de Melo A.L.T.M."/>
            <person name="Pandolfi V."/>
            <person name="Bustamante F.O."/>
            <person name="Brasileiro-Vidal A.C."/>
            <person name="Benko-Iseppon A.M."/>
        </authorList>
    </citation>
    <scope>NUCLEOTIDE SEQUENCE [LARGE SCALE GENOMIC DNA]</scope>
    <source>
        <tissue evidence="1">Leaves</tissue>
    </source>
</reference>
<organism evidence="1 2">
    <name type="scientific">Stylosanthes scabra</name>
    <dbReference type="NCBI Taxonomy" id="79078"/>
    <lineage>
        <taxon>Eukaryota</taxon>
        <taxon>Viridiplantae</taxon>
        <taxon>Streptophyta</taxon>
        <taxon>Embryophyta</taxon>
        <taxon>Tracheophyta</taxon>
        <taxon>Spermatophyta</taxon>
        <taxon>Magnoliopsida</taxon>
        <taxon>eudicotyledons</taxon>
        <taxon>Gunneridae</taxon>
        <taxon>Pentapetalae</taxon>
        <taxon>rosids</taxon>
        <taxon>fabids</taxon>
        <taxon>Fabales</taxon>
        <taxon>Fabaceae</taxon>
        <taxon>Papilionoideae</taxon>
        <taxon>50 kb inversion clade</taxon>
        <taxon>dalbergioids sensu lato</taxon>
        <taxon>Dalbergieae</taxon>
        <taxon>Pterocarpus clade</taxon>
        <taxon>Stylosanthes</taxon>
    </lineage>
</organism>
<name>A0ABU6WNB6_9FABA</name>
<evidence type="ECO:0000313" key="1">
    <source>
        <dbReference type="EMBL" id="MED6185768.1"/>
    </source>
</evidence>
<proteinExistence type="predicted"/>
<dbReference type="EMBL" id="JASCZI010181774">
    <property type="protein sequence ID" value="MED6185768.1"/>
    <property type="molecule type" value="Genomic_DNA"/>
</dbReference>